<dbReference type="Gene3D" id="3.20.20.70">
    <property type="entry name" value="Aldolase class I"/>
    <property type="match status" value="1"/>
</dbReference>
<evidence type="ECO:0000256" key="1">
    <source>
        <dbReference type="ARBA" id="ARBA00001966"/>
    </source>
</evidence>
<comment type="cofactor">
    <cofactor evidence="1">
        <name>[4Fe-4S] cluster</name>
        <dbReference type="ChEBI" id="CHEBI:49883"/>
    </cofactor>
</comment>
<dbReference type="InterPro" id="IPR013785">
    <property type="entry name" value="Aldolase_TIM"/>
</dbReference>
<dbReference type="GO" id="GO:0061798">
    <property type="term" value="F:GTP 3',8'-cyclase activity"/>
    <property type="evidence" value="ECO:0007669"/>
    <property type="project" value="TreeGrafter"/>
</dbReference>
<evidence type="ECO:0000259" key="4">
    <source>
        <dbReference type="Pfam" id="PF06463"/>
    </source>
</evidence>
<evidence type="ECO:0000313" key="6">
    <source>
        <dbReference type="Proteomes" id="UP000476281"/>
    </source>
</evidence>
<organism evidence="5 6">
    <name type="scientific">Enterobacter hormaechei</name>
    <dbReference type="NCBI Taxonomy" id="158836"/>
    <lineage>
        <taxon>Bacteria</taxon>
        <taxon>Pseudomonadati</taxon>
        <taxon>Pseudomonadota</taxon>
        <taxon>Gammaproteobacteria</taxon>
        <taxon>Enterobacterales</taxon>
        <taxon>Enterobacteriaceae</taxon>
        <taxon>Enterobacter</taxon>
        <taxon>Enterobacter cloacae complex</taxon>
    </lineage>
</organism>
<evidence type="ECO:0000313" key="5">
    <source>
        <dbReference type="EMBL" id="KAB2507255.1"/>
    </source>
</evidence>
<dbReference type="GO" id="GO:0061799">
    <property type="term" value="F:cyclic pyranopterin monophosphate synthase activity"/>
    <property type="evidence" value="ECO:0007669"/>
    <property type="project" value="TreeGrafter"/>
</dbReference>
<dbReference type="InterPro" id="IPR050105">
    <property type="entry name" value="MoCo_biosynth_MoaA/MoaC"/>
</dbReference>
<keyword evidence="2" id="KW-0501">Molybdenum cofactor biosynthesis</keyword>
<protein>
    <submittedName>
        <fullName evidence="5">GTP 3',8-cyclase MoaA</fullName>
    </submittedName>
</protein>
<dbReference type="PANTHER" id="PTHR22960:SF28">
    <property type="entry name" value="GTP 3',8-CYCLASE"/>
    <property type="match status" value="1"/>
</dbReference>
<keyword evidence="3" id="KW-0456">Lyase</keyword>
<dbReference type="Proteomes" id="UP000476281">
    <property type="component" value="Unassembled WGS sequence"/>
</dbReference>
<dbReference type="InterPro" id="IPR010505">
    <property type="entry name" value="MoaA_twitch"/>
</dbReference>
<dbReference type="EMBL" id="WBSZ01000974">
    <property type="protein sequence ID" value="KAB2507255.1"/>
    <property type="molecule type" value="Genomic_DNA"/>
</dbReference>
<accession>A0A6L3XT38</accession>
<feature type="domain" description="Molybdenum cofactor biosynthesis protein A-like twitch" evidence="4">
    <location>
        <begin position="1"/>
        <end position="64"/>
    </location>
</feature>
<dbReference type="GO" id="GO:0051539">
    <property type="term" value="F:4 iron, 4 sulfur cluster binding"/>
    <property type="evidence" value="ECO:0007669"/>
    <property type="project" value="UniProtKB-KW"/>
</dbReference>
<proteinExistence type="predicted"/>
<dbReference type="Pfam" id="PF06463">
    <property type="entry name" value="Mob_synth_C"/>
    <property type="match status" value="1"/>
</dbReference>
<dbReference type="PANTHER" id="PTHR22960">
    <property type="entry name" value="MOLYBDOPTERIN COFACTOR SYNTHESIS PROTEIN A"/>
    <property type="match status" value="1"/>
</dbReference>
<evidence type="ECO:0000256" key="3">
    <source>
        <dbReference type="ARBA" id="ARBA00023239"/>
    </source>
</evidence>
<name>A0A6L3XT38_9ENTR</name>
<dbReference type="InterPro" id="IPR058240">
    <property type="entry name" value="rSAM_sf"/>
</dbReference>
<sequence>IMPYEKDFCASCNRLRVSSVGKLHLCLFGDGGVDLRDLLEDDAQQDALEARISEALTHKKQTHFLHQGNTGITQNLSYIGG</sequence>
<gene>
    <name evidence="5" type="primary">moaA</name>
    <name evidence="5" type="ORF">F9C29_21715</name>
</gene>
<feature type="non-terminal residue" evidence="5">
    <location>
        <position position="1"/>
    </location>
</feature>
<comment type="caution">
    <text evidence="5">The sequence shown here is derived from an EMBL/GenBank/DDBJ whole genome shotgun (WGS) entry which is preliminary data.</text>
</comment>
<dbReference type="AlphaFoldDB" id="A0A6L3XT38"/>
<evidence type="ECO:0000256" key="2">
    <source>
        <dbReference type="ARBA" id="ARBA00023150"/>
    </source>
</evidence>
<dbReference type="SUPFAM" id="SSF102114">
    <property type="entry name" value="Radical SAM enzymes"/>
    <property type="match status" value="1"/>
</dbReference>
<reference evidence="5 6" key="1">
    <citation type="submission" date="2019-09" db="EMBL/GenBank/DDBJ databases">
        <title>Reversal of blaTEM antimicrobial resistance by CRISPR-Cas9 in clinical E. coli and other Enterobacteriaceae strains.</title>
        <authorList>
            <person name="Tagliaferri T."/>
            <person name="Guimaraes N."/>
            <person name="Pereira M."/>
            <person name="Felicori L."/>
            <person name="Horz H.-P."/>
            <person name="Santos S."/>
            <person name="Mendes T."/>
        </authorList>
    </citation>
    <scope>NUCLEOTIDE SEQUENCE [LARGE SCALE GENOMIC DNA]</scope>
    <source>
        <strain evidence="5 6">E2_blaTEM_MG</strain>
    </source>
</reference>
<dbReference type="CDD" id="cd21117">
    <property type="entry name" value="Twitch_MoaA"/>
    <property type="match status" value="1"/>
</dbReference>
<dbReference type="GO" id="GO:0006777">
    <property type="term" value="P:Mo-molybdopterin cofactor biosynthetic process"/>
    <property type="evidence" value="ECO:0007669"/>
    <property type="project" value="UniProtKB-KW"/>
</dbReference>